<name>A0ABD4T2X1_9CYAN</name>
<sequence length="73" mass="7953">MKHSSFIHPAEHDALNHRSFINLKDYLNGAVVTPNPYASIDEFLDETWNLAAPESAVVPQPEIGVPQSSPAGI</sequence>
<reference evidence="1 2" key="1">
    <citation type="journal article" date="2015" name="Genome Announc.">
        <title>Draft Genome Sequence of Filamentous Marine Cyanobacterium Lyngbya confervoides Strain BDU141951.</title>
        <authorList>
            <person name="Chandrababunaidu M.M."/>
            <person name="Sen D."/>
            <person name="Tripathy S."/>
        </authorList>
    </citation>
    <scope>NUCLEOTIDE SEQUENCE [LARGE SCALE GENOMIC DNA]</scope>
    <source>
        <strain evidence="1 2">BDU141951</strain>
    </source>
</reference>
<evidence type="ECO:0000313" key="2">
    <source>
        <dbReference type="Proteomes" id="UP000031561"/>
    </source>
</evidence>
<evidence type="ECO:0000313" key="1">
    <source>
        <dbReference type="EMBL" id="MCM1983087.1"/>
    </source>
</evidence>
<protein>
    <submittedName>
        <fullName evidence="1">Uncharacterized protein</fullName>
    </submittedName>
</protein>
<organism evidence="1 2">
    <name type="scientific">Lyngbya confervoides BDU141951</name>
    <dbReference type="NCBI Taxonomy" id="1574623"/>
    <lineage>
        <taxon>Bacteria</taxon>
        <taxon>Bacillati</taxon>
        <taxon>Cyanobacteriota</taxon>
        <taxon>Cyanophyceae</taxon>
        <taxon>Oscillatoriophycideae</taxon>
        <taxon>Oscillatoriales</taxon>
        <taxon>Microcoleaceae</taxon>
        <taxon>Lyngbya</taxon>
    </lineage>
</organism>
<dbReference type="Proteomes" id="UP000031561">
    <property type="component" value="Unassembled WGS sequence"/>
</dbReference>
<keyword evidence="2" id="KW-1185">Reference proteome</keyword>
<dbReference type="RefSeq" id="WP_166281933.1">
    <property type="nucleotide sequence ID" value="NZ_JTHE03000054.1"/>
</dbReference>
<gene>
    <name evidence="1" type="ORF">QQ91_0009650</name>
</gene>
<accession>A0ABD4T2X1</accession>
<proteinExistence type="predicted"/>
<dbReference type="AlphaFoldDB" id="A0ABD4T2X1"/>
<comment type="caution">
    <text evidence="1">The sequence shown here is derived from an EMBL/GenBank/DDBJ whole genome shotgun (WGS) entry which is preliminary data.</text>
</comment>
<dbReference type="EMBL" id="JTHE03000054">
    <property type="protein sequence ID" value="MCM1983087.1"/>
    <property type="molecule type" value="Genomic_DNA"/>
</dbReference>